<dbReference type="Pfam" id="PF00627">
    <property type="entry name" value="UBA"/>
    <property type="match status" value="1"/>
</dbReference>
<dbReference type="GO" id="GO:0005634">
    <property type="term" value="C:nucleus"/>
    <property type="evidence" value="ECO:0007669"/>
    <property type="project" value="TreeGrafter"/>
</dbReference>
<keyword evidence="3" id="KW-1133">Transmembrane helix</keyword>
<feature type="compositionally biased region" description="Acidic residues" evidence="2">
    <location>
        <begin position="730"/>
        <end position="740"/>
    </location>
</feature>
<dbReference type="InterPro" id="IPR009060">
    <property type="entry name" value="UBA-like_sf"/>
</dbReference>
<dbReference type="InterPro" id="IPR011989">
    <property type="entry name" value="ARM-like"/>
</dbReference>
<dbReference type="GO" id="GO:0006511">
    <property type="term" value="P:ubiquitin-dependent protein catabolic process"/>
    <property type="evidence" value="ECO:0007669"/>
    <property type="project" value="TreeGrafter"/>
</dbReference>
<evidence type="ECO:0000256" key="3">
    <source>
        <dbReference type="SAM" id="Phobius"/>
    </source>
</evidence>
<dbReference type="PROSITE" id="PS50030">
    <property type="entry name" value="UBA"/>
    <property type="match status" value="1"/>
</dbReference>
<keyword evidence="3" id="KW-0812">Transmembrane</keyword>
<dbReference type="RefSeq" id="XP_009060468.1">
    <property type="nucleotide sequence ID" value="XM_009062220.1"/>
</dbReference>
<dbReference type="CDD" id="cd14288">
    <property type="entry name" value="UBA_HUWE1"/>
    <property type="match status" value="1"/>
</dbReference>
<feature type="region of interest" description="Disordered" evidence="2">
    <location>
        <begin position="716"/>
        <end position="768"/>
    </location>
</feature>
<protein>
    <recommendedName>
        <fullName evidence="4">UBA domain-containing protein</fullName>
    </recommendedName>
</protein>
<dbReference type="SUPFAM" id="SSF46934">
    <property type="entry name" value="UBA-like"/>
    <property type="match status" value="1"/>
</dbReference>
<dbReference type="GO" id="GO:0005737">
    <property type="term" value="C:cytoplasm"/>
    <property type="evidence" value="ECO:0007669"/>
    <property type="project" value="TreeGrafter"/>
</dbReference>
<dbReference type="InterPro" id="IPR041918">
    <property type="entry name" value="UBA_HUWE1"/>
</dbReference>
<dbReference type="HOGENOM" id="CLU_001098_0_0_1"/>
<feature type="compositionally biased region" description="Polar residues" evidence="2">
    <location>
        <begin position="716"/>
        <end position="729"/>
    </location>
</feature>
<feature type="domain" description="UBA" evidence="4">
    <location>
        <begin position="1318"/>
        <end position="1362"/>
    </location>
</feature>
<reference evidence="5 6" key="1">
    <citation type="journal article" date="2013" name="Nature">
        <title>Insights into bilaterian evolution from three spiralian genomes.</title>
        <authorList>
            <person name="Simakov O."/>
            <person name="Marletaz F."/>
            <person name="Cho S.J."/>
            <person name="Edsinger-Gonzales E."/>
            <person name="Havlak P."/>
            <person name="Hellsten U."/>
            <person name="Kuo D.H."/>
            <person name="Larsson T."/>
            <person name="Lv J."/>
            <person name="Arendt D."/>
            <person name="Savage R."/>
            <person name="Osoegawa K."/>
            <person name="de Jong P."/>
            <person name="Grimwood J."/>
            <person name="Chapman J.A."/>
            <person name="Shapiro H."/>
            <person name="Aerts A."/>
            <person name="Otillar R.P."/>
            <person name="Terry A.Y."/>
            <person name="Boore J.L."/>
            <person name="Grigoriev I.V."/>
            <person name="Lindberg D.R."/>
            <person name="Seaver E.C."/>
            <person name="Weisblat D.A."/>
            <person name="Putnam N.H."/>
            <person name="Rokhsar D.S."/>
        </authorList>
    </citation>
    <scope>NUCLEOTIDE SEQUENCE [LARGE SCALE GENOMIC DNA]</scope>
</reference>
<dbReference type="OrthoDB" id="423283at2759"/>
<organism evidence="5 6">
    <name type="scientific">Lottia gigantea</name>
    <name type="common">Giant owl limpet</name>
    <dbReference type="NCBI Taxonomy" id="225164"/>
    <lineage>
        <taxon>Eukaryota</taxon>
        <taxon>Metazoa</taxon>
        <taxon>Spiralia</taxon>
        <taxon>Lophotrochozoa</taxon>
        <taxon>Mollusca</taxon>
        <taxon>Gastropoda</taxon>
        <taxon>Patellogastropoda</taxon>
        <taxon>Lottioidea</taxon>
        <taxon>Lottiidae</taxon>
        <taxon>Lottia</taxon>
    </lineage>
</organism>
<feature type="region of interest" description="Disordered" evidence="2">
    <location>
        <begin position="1298"/>
        <end position="1317"/>
    </location>
</feature>
<dbReference type="InterPro" id="IPR010314">
    <property type="entry name" value="E3_Ub_ligase_DUF913"/>
</dbReference>
<dbReference type="OMA" id="DKNPSQI"/>
<evidence type="ECO:0000256" key="1">
    <source>
        <dbReference type="ARBA" id="ARBA00022679"/>
    </source>
</evidence>
<accession>V4A688</accession>
<dbReference type="PANTHER" id="PTHR11254">
    <property type="entry name" value="HECT DOMAIN UBIQUITIN-PROTEIN LIGASE"/>
    <property type="match status" value="1"/>
</dbReference>
<keyword evidence="6" id="KW-1185">Reference proteome</keyword>
<dbReference type="InterPro" id="IPR015940">
    <property type="entry name" value="UBA"/>
</dbReference>
<dbReference type="InterPro" id="IPR016024">
    <property type="entry name" value="ARM-type_fold"/>
</dbReference>
<feature type="compositionally biased region" description="Polar residues" evidence="2">
    <location>
        <begin position="742"/>
        <end position="763"/>
    </location>
</feature>
<keyword evidence="3" id="KW-0472">Membrane</keyword>
<dbReference type="Pfam" id="PF06012">
    <property type="entry name" value="DUF908"/>
    <property type="match status" value="1"/>
</dbReference>
<dbReference type="STRING" id="225164.V4A688"/>
<evidence type="ECO:0000313" key="6">
    <source>
        <dbReference type="Proteomes" id="UP000030746"/>
    </source>
</evidence>
<proteinExistence type="predicted"/>
<dbReference type="Proteomes" id="UP000030746">
    <property type="component" value="Unassembled WGS sequence"/>
</dbReference>
<sequence length="1405" mass="156216">MKIDRSKLKKSSTEVPADCRALIEKLKTCPEEELLSELKAVRVWTIGKCELYHWSDVLDIFDEVLEKGCKKETDKKWTIACDIHGNEQLKNLILEILRFTALLIEHSFSRHLYNSMEHLTTLLSACDMTIVLGVLNLLYVFSKRSNFITRLYPEKKQALVVRLTHLAESWGGKENGFGLAECCKNSPLSSFPTSATTLHFEFYFENKEEKEKSGKKAVSNIVQNIHMDNVDESEKLPSEIMEELIEYFNIPPNKLTLLYTHIRLAHLFSKYEARVQCVQARLQAISILVYSNSIQENLNIILYPGLIEELVDIVELKEEGLVDIKAAALRTLTSIIHLERNPKLNSIIDATGASSYHGFLPVLVRTCIQHMIDSELDPFPQQYATALFSFLYHLASYENGVEALVSCGMMEALSKVINWYAEGQDHITFVTRAVRVIDLITNLDMAAFQAHGGLQAFINRLEHEVSICRKEQPFVIRPKNREASVDVVPESPPTLRVQCFPQRAALLKSMLNFLKKAIPDRAFAESIRHLMDGSLPRSLKHIISNAEYYGPSLFLLATDVVTVYVFQEPSLLSSLQDSGLTDVVLHALLKKDVPATREVLASLPNMFSALCLNTRGLQAFVDCDPFDRLLKVLLSPDYLPAMRRRSRSSDPFGDTASNLGNAMDELMRHQPTLRSHATMAIIKASWFHFLLEKVGEMGRDSKYICYKQPTKLDININMSVRSPQPTDGGSSDEEEEEEELATQATTTSNKPDTLSTDSMQTTETPEEKQAIPLTDYVLNVMRFVEAILSNNSTDDHCREFVNHFGVTPLLRILGLPNLPIDFPASPACQAVATVCKAILTLSREPQVLKQGLIQLNEVLDSLKPLHKHLDPPGGSVLLRELAGVSGSVDPTLSPQATPLLHALSAAHAYIMMFVHVCRLGQNDIRTISVSHWGSELGLEVLEGLSQLYTSLVWESTVLLALCSEDILPPGCDFGRADIDKILPKDVKGDKDLKEGEETLSHSSGEMGSNGVSVAMESLSTSENPEIPMDVSEPLIADKDAKKSKLSPVLQAQIKQLKPLLSVSSRLGRSLAELFGLLVKLCVGTPLRHRRSHQLPPTPTAPTPAAQSVAKALTKLLANGLSWTPPSYAPVPKLRLTFLVCSVGFTSPMLFDEKKQPYHLMLQKFVSSGGQDSLFQAFSWALSMDGKVPLTAGIEHSDLPDGSGEFLDAWLMLVEKMVNPKTILESVHVLPVKSNQPTFTPFSPVQYLISTQKAAFNAVMNLWGKQPLKIYGSRMSESMLAILCHIIKGETIIKEALAKEREEKPETRASVSSGSRRLLPDTDLYTPQNIQQLMDMGFTREHCAEALMHSVSLEQATEYILSHPPPAVPSTVCIKLTEDDQVMQAIAMSLGQDVVMSTDQVSTFSP</sequence>
<dbReference type="GO" id="GO:0061630">
    <property type="term" value="F:ubiquitin protein ligase activity"/>
    <property type="evidence" value="ECO:0007669"/>
    <property type="project" value="TreeGrafter"/>
</dbReference>
<evidence type="ECO:0000259" key="4">
    <source>
        <dbReference type="PROSITE" id="PS50030"/>
    </source>
</evidence>
<name>V4A688_LOTGI</name>
<dbReference type="PANTHER" id="PTHR11254:SF67">
    <property type="entry name" value="E3 UBIQUITIN-PROTEIN LIGASE HUWE1"/>
    <property type="match status" value="1"/>
</dbReference>
<keyword evidence="1" id="KW-0808">Transferase</keyword>
<dbReference type="CTD" id="20232515"/>
<evidence type="ECO:0000256" key="2">
    <source>
        <dbReference type="SAM" id="MobiDB-lite"/>
    </source>
</evidence>
<gene>
    <name evidence="5" type="ORF">LOTGIDRAFT_125574</name>
</gene>
<dbReference type="Pfam" id="PF06025">
    <property type="entry name" value="DUF913"/>
    <property type="match status" value="1"/>
</dbReference>
<dbReference type="Gene3D" id="1.10.8.10">
    <property type="entry name" value="DNA helicase RuvA subunit, C-terminal domain"/>
    <property type="match status" value="1"/>
</dbReference>
<dbReference type="SUPFAM" id="SSF48371">
    <property type="entry name" value="ARM repeat"/>
    <property type="match status" value="1"/>
</dbReference>
<dbReference type="GeneID" id="20232515"/>
<dbReference type="InterPro" id="IPR010309">
    <property type="entry name" value="E3_Ub_ligase_DUF908"/>
</dbReference>
<dbReference type="EMBL" id="KB202620">
    <property type="protein sequence ID" value="ESO88796.1"/>
    <property type="molecule type" value="Genomic_DNA"/>
</dbReference>
<evidence type="ECO:0000313" key="5">
    <source>
        <dbReference type="EMBL" id="ESO88796.1"/>
    </source>
</evidence>
<dbReference type="InterPro" id="IPR050409">
    <property type="entry name" value="E3_ubiq-protein_ligase"/>
</dbReference>
<feature type="transmembrane region" description="Helical" evidence="3">
    <location>
        <begin position="119"/>
        <end position="141"/>
    </location>
</feature>
<dbReference type="Gene3D" id="1.25.10.10">
    <property type="entry name" value="Leucine-rich Repeat Variant"/>
    <property type="match status" value="1"/>
</dbReference>
<dbReference type="KEGG" id="lgi:LOTGIDRAFT_125574"/>
<dbReference type="GO" id="GO:0000209">
    <property type="term" value="P:protein polyubiquitination"/>
    <property type="evidence" value="ECO:0007669"/>
    <property type="project" value="TreeGrafter"/>
</dbReference>